<proteinExistence type="predicted"/>
<organism evidence="1 2">
    <name type="scientific">Tetranychus urticae</name>
    <name type="common">Two-spotted spider mite</name>
    <dbReference type="NCBI Taxonomy" id="32264"/>
    <lineage>
        <taxon>Eukaryota</taxon>
        <taxon>Metazoa</taxon>
        <taxon>Ecdysozoa</taxon>
        <taxon>Arthropoda</taxon>
        <taxon>Chelicerata</taxon>
        <taxon>Arachnida</taxon>
        <taxon>Acari</taxon>
        <taxon>Acariformes</taxon>
        <taxon>Trombidiformes</taxon>
        <taxon>Prostigmata</taxon>
        <taxon>Eleutherengona</taxon>
        <taxon>Raphignathae</taxon>
        <taxon>Tetranychoidea</taxon>
        <taxon>Tetranychidae</taxon>
        <taxon>Tetranychus</taxon>
    </lineage>
</organism>
<evidence type="ECO:0000313" key="2">
    <source>
        <dbReference type="Proteomes" id="UP000015104"/>
    </source>
</evidence>
<dbReference type="EnsemblMetazoa" id="tetur16g00860.1">
    <property type="protein sequence ID" value="tetur16g00860.1"/>
    <property type="gene ID" value="tetur16g00860"/>
</dbReference>
<reference evidence="2" key="1">
    <citation type="submission" date="2011-08" db="EMBL/GenBank/DDBJ databases">
        <authorList>
            <person name="Rombauts S."/>
        </authorList>
    </citation>
    <scope>NUCLEOTIDE SEQUENCE</scope>
    <source>
        <strain evidence="2">London</strain>
    </source>
</reference>
<dbReference type="HOGENOM" id="CLU_2561237_0_0_1"/>
<name>T1KNG1_TETUR</name>
<keyword evidence="2" id="KW-1185">Reference proteome</keyword>
<evidence type="ECO:0000313" key="1">
    <source>
        <dbReference type="EnsemblMetazoa" id="tetur16g00860.1"/>
    </source>
</evidence>
<dbReference type="Proteomes" id="UP000015104">
    <property type="component" value="Unassembled WGS sequence"/>
</dbReference>
<dbReference type="EMBL" id="CAEY01000276">
    <property type="status" value="NOT_ANNOTATED_CDS"/>
    <property type="molecule type" value="Genomic_DNA"/>
</dbReference>
<dbReference type="AlphaFoldDB" id="T1KNG1"/>
<protein>
    <submittedName>
        <fullName evidence="1">Uncharacterized protein</fullName>
    </submittedName>
</protein>
<sequence length="82" mass="9066">MFVLSLYGFILSIIYLGASLDPTRMAKEGEQGGLSLAFRLLPFHRFTISLLVTGWAKLTRKIPTPRGLANKEISSSKVKSKP</sequence>
<accession>T1KNG1</accession>
<reference evidence="1" key="2">
    <citation type="submission" date="2015-06" db="UniProtKB">
        <authorList>
            <consortium name="EnsemblMetazoa"/>
        </authorList>
    </citation>
    <scope>IDENTIFICATION</scope>
</reference>